<dbReference type="GeneID" id="106515637"/>
<dbReference type="InterPro" id="IPR004167">
    <property type="entry name" value="PSBD"/>
</dbReference>
<dbReference type="InterPro" id="IPR036625">
    <property type="entry name" value="E3-bd_dom_sf"/>
</dbReference>
<dbReference type="RefSeq" id="XP_013860991.1">
    <property type="nucleotide sequence ID" value="XM_014005537.1"/>
</dbReference>
<dbReference type="InterPro" id="IPR023213">
    <property type="entry name" value="CAT-like_dom_sf"/>
</dbReference>
<dbReference type="Gene3D" id="3.30.559.10">
    <property type="entry name" value="Chloramphenicol acetyltransferase-like domain"/>
    <property type="match status" value="1"/>
</dbReference>
<sequence length="494" mass="52672">MAVSLRLGRQGILFGLKLSSFNKCLRLRHPSQASVRYLFQSPWMLAVSPVKVQMPALSPTMEEGNIVKWLKKEGEAVAAGDALCEIETDKAVVTMESNDDGILAKILMEEGSRNVRLGTLIALMVEEGQDWKQVEIPPPDAAPPSAVLPAGPASVLTSPAPSTSPPPKPVKSGQLRLSPAARHILDTHGIDPKLATPTGPRGLITKEDALNLLKTSPASKAMPAMVSPAGPPPVPSSVPTSAAPPPPPSSRPNIPPLSIPGKPGAQGTFTEIPASNVRRVIAQRLTQSKTTIPHSYASIDCDMAAVMQLRKDLGKEQIKVSVNDFIIKAAAVTLKEMPKVNVTWFDDGPHALDSIHISIAVATDKGLITPIIRDAANKGVQEISANAKTLAQKARDGKLLPEEYQGGSFSISNLGMFGISGFSAVINPPQACILAVGTSRTELQLNEDDQTLRTQQLMTVTLSSDGRLVDDELASRFLDKFRANLEQPQRMALA</sequence>
<proteinExistence type="inferred from homology"/>
<dbReference type="PANTHER" id="PTHR23151:SF90">
    <property type="entry name" value="DIHYDROLIPOYLLYSINE-RESIDUE ACETYLTRANSFERASE COMPONENT OF PYRUVATE DEHYDROGENASE COMPLEX, MITOCHONDRIAL-RELATED"/>
    <property type="match status" value="1"/>
</dbReference>
<organism evidence="9 10">
    <name type="scientific">Austrofundulus limnaeus</name>
    <name type="common">Annual killifish</name>
    <dbReference type="NCBI Taxonomy" id="52670"/>
    <lineage>
        <taxon>Eukaryota</taxon>
        <taxon>Metazoa</taxon>
        <taxon>Chordata</taxon>
        <taxon>Craniata</taxon>
        <taxon>Vertebrata</taxon>
        <taxon>Euteleostomi</taxon>
        <taxon>Actinopterygii</taxon>
        <taxon>Neopterygii</taxon>
        <taxon>Teleostei</taxon>
        <taxon>Neoteleostei</taxon>
        <taxon>Acanthomorphata</taxon>
        <taxon>Ovalentaria</taxon>
        <taxon>Atherinomorphae</taxon>
        <taxon>Cyprinodontiformes</taxon>
        <taxon>Rivulidae</taxon>
        <taxon>Austrofundulus</taxon>
    </lineage>
</organism>
<dbReference type="CTD" id="8050"/>
<keyword evidence="5" id="KW-0808">Transferase</keyword>
<feature type="compositionally biased region" description="Pro residues" evidence="6">
    <location>
        <begin position="229"/>
        <end position="258"/>
    </location>
</feature>
<dbReference type="GO" id="GO:0006086">
    <property type="term" value="P:pyruvate decarboxylation to acetyl-CoA"/>
    <property type="evidence" value="ECO:0007669"/>
    <property type="project" value="InterPro"/>
</dbReference>
<dbReference type="InterPro" id="IPR011053">
    <property type="entry name" value="Single_hybrid_motif"/>
</dbReference>
<dbReference type="PROSITE" id="PS00189">
    <property type="entry name" value="LIPOYL"/>
    <property type="match status" value="1"/>
</dbReference>
<dbReference type="OrthoDB" id="537444at2759"/>
<comment type="subcellular location">
    <subcellularLocation>
        <location evidence="1">Mitochondrion matrix</location>
    </subcellularLocation>
</comment>
<dbReference type="Proteomes" id="UP000192220">
    <property type="component" value="Unplaced"/>
</dbReference>
<evidence type="ECO:0000256" key="1">
    <source>
        <dbReference type="ARBA" id="ARBA00004305"/>
    </source>
</evidence>
<dbReference type="GO" id="GO:0016746">
    <property type="term" value="F:acyltransferase activity"/>
    <property type="evidence" value="ECO:0007669"/>
    <property type="project" value="UniProtKB-KW"/>
</dbReference>
<evidence type="ECO:0000256" key="6">
    <source>
        <dbReference type="SAM" id="MobiDB-lite"/>
    </source>
</evidence>
<dbReference type="InterPro" id="IPR003016">
    <property type="entry name" value="2-oxoA_DH_lipoyl-BS"/>
</dbReference>
<dbReference type="SUPFAM" id="SSF51230">
    <property type="entry name" value="Single hybrid motif"/>
    <property type="match status" value="1"/>
</dbReference>
<feature type="compositionally biased region" description="Low complexity" evidence="6">
    <location>
        <begin position="152"/>
        <end position="161"/>
    </location>
</feature>
<dbReference type="InterPro" id="IPR001078">
    <property type="entry name" value="2-oxoacid_DH_actylTfrase"/>
</dbReference>
<evidence type="ECO:0000256" key="5">
    <source>
        <dbReference type="RuleBase" id="RU003423"/>
    </source>
</evidence>
<evidence type="ECO:0000256" key="3">
    <source>
        <dbReference type="ARBA" id="ARBA00022823"/>
    </source>
</evidence>
<keyword evidence="4" id="KW-0809">Transit peptide</keyword>
<dbReference type="STRING" id="52670.A0A2I4AZS0"/>
<comment type="cofactor">
    <cofactor evidence="5">
        <name>(R)-lipoate</name>
        <dbReference type="ChEBI" id="CHEBI:83088"/>
    </cofactor>
</comment>
<dbReference type="Gene3D" id="4.10.320.10">
    <property type="entry name" value="E3-binding domain"/>
    <property type="match status" value="1"/>
</dbReference>
<dbReference type="Pfam" id="PF00198">
    <property type="entry name" value="2-oxoacid_dh"/>
    <property type="match status" value="1"/>
</dbReference>
<dbReference type="PROSITE" id="PS51826">
    <property type="entry name" value="PSBD"/>
    <property type="match status" value="1"/>
</dbReference>
<comment type="similarity">
    <text evidence="2 5">Belongs to the 2-oxoacid dehydrogenase family.</text>
</comment>
<feature type="region of interest" description="Disordered" evidence="6">
    <location>
        <begin position="134"/>
        <end position="175"/>
    </location>
</feature>
<name>A0A2I4AZS0_AUSLI</name>
<feature type="domain" description="Peripheral subunit-binding (PSBD)" evidence="8">
    <location>
        <begin position="176"/>
        <end position="213"/>
    </location>
</feature>
<dbReference type="PROSITE" id="PS50968">
    <property type="entry name" value="BIOTINYL_LIPOYL"/>
    <property type="match status" value="1"/>
</dbReference>
<feature type="region of interest" description="Disordered" evidence="6">
    <location>
        <begin position="222"/>
        <end position="271"/>
    </location>
</feature>
<dbReference type="EC" id="2.3.1.-" evidence="5"/>
<dbReference type="FunCoup" id="A0A2I4AZS0">
    <property type="interactions" value="521"/>
</dbReference>
<dbReference type="GO" id="GO:0045254">
    <property type="term" value="C:pyruvate dehydrogenase complex"/>
    <property type="evidence" value="ECO:0007669"/>
    <property type="project" value="InterPro"/>
</dbReference>
<evidence type="ECO:0000313" key="10">
    <source>
        <dbReference type="RefSeq" id="XP_013860991.1"/>
    </source>
</evidence>
<dbReference type="Gene3D" id="2.40.50.100">
    <property type="match status" value="1"/>
</dbReference>
<evidence type="ECO:0000313" key="9">
    <source>
        <dbReference type="Proteomes" id="UP000192220"/>
    </source>
</evidence>
<evidence type="ECO:0000256" key="4">
    <source>
        <dbReference type="ARBA" id="ARBA00022946"/>
    </source>
</evidence>
<dbReference type="AlphaFoldDB" id="A0A2I4AZS0"/>
<keyword evidence="10" id="KW-0670">Pyruvate</keyword>
<dbReference type="InParanoid" id="A0A2I4AZS0"/>
<evidence type="ECO:0000259" key="7">
    <source>
        <dbReference type="PROSITE" id="PS50968"/>
    </source>
</evidence>
<keyword evidence="5" id="KW-0012">Acyltransferase</keyword>
<accession>A0A2I4AZS0</accession>
<dbReference type="KEGG" id="alim:106515637"/>
<dbReference type="SUPFAM" id="SSF52777">
    <property type="entry name" value="CoA-dependent acyltransferases"/>
    <property type="match status" value="1"/>
</dbReference>
<keyword evidence="3 5" id="KW-0450">Lipoyl</keyword>
<dbReference type="CDD" id="cd06849">
    <property type="entry name" value="lipoyl_domain"/>
    <property type="match status" value="1"/>
</dbReference>
<reference evidence="10" key="1">
    <citation type="submission" date="2025-08" db="UniProtKB">
        <authorList>
            <consortium name="RefSeq"/>
        </authorList>
    </citation>
    <scope>IDENTIFICATION</scope>
    <source>
        <strain evidence="10">Quisiro</strain>
        <tissue evidence="10">Liver</tissue>
    </source>
</reference>
<evidence type="ECO:0000256" key="2">
    <source>
        <dbReference type="ARBA" id="ARBA00007317"/>
    </source>
</evidence>
<dbReference type="FunFam" id="2.40.50.100:FF:000010">
    <property type="entry name" value="Acetyltransferase component of pyruvate dehydrogenase complex"/>
    <property type="match status" value="1"/>
</dbReference>
<gene>
    <name evidence="10" type="primary">pdhx</name>
</gene>
<dbReference type="PANTHER" id="PTHR23151">
    <property type="entry name" value="DIHYDROLIPOAMIDE ACETYL/SUCCINYL-TRANSFERASE-RELATED"/>
    <property type="match status" value="1"/>
</dbReference>
<dbReference type="GO" id="GO:0005759">
    <property type="term" value="C:mitochondrial matrix"/>
    <property type="evidence" value="ECO:0007669"/>
    <property type="project" value="UniProtKB-SubCell"/>
</dbReference>
<dbReference type="InterPro" id="IPR000089">
    <property type="entry name" value="Biotin_lipoyl"/>
</dbReference>
<protein>
    <recommendedName>
        <fullName evidence="5">Dihydrolipoamide acetyltransferase component of pyruvate dehydrogenase complex</fullName>
        <ecNumber evidence="5">2.3.1.-</ecNumber>
    </recommendedName>
</protein>
<feature type="domain" description="Lipoyl-binding" evidence="7">
    <location>
        <begin position="49"/>
        <end position="125"/>
    </location>
</feature>
<dbReference type="Pfam" id="PF00364">
    <property type="entry name" value="Biotin_lipoyl"/>
    <property type="match status" value="1"/>
</dbReference>
<dbReference type="FunFam" id="3.30.559.10:FF:000003">
    <property type="entry name" value="Acetyltransferase component of pyruvate dehydrogenase complex"/>
    <property type="match status" value="1"/>
</dbReference>
<dbReference type="Pfam" id="PF02817">
    <property type="entry name" value="E3_binding"/>
    <property type="match status" value="1"/>
</dbReference>
<dbReference type="InterPro" id="IPR045257">
    <property type="entry name" value="E2/Pdx1"/>
</dbReference>
<dbReference type="SUPFAM" id="SSF47005">
    <property type="entry name" value="Peripheral subunit-binding domain of 2-oxo acid dehydrogenase complex"/>
    <property type="match status" value="1"/>
</dbReference>
<evidence type="ECO:0000259" key="8">
    <source>
        <dbReference type="PROSITE" id="PS51826"/>
    </source>
</evidence>
<keyword evidence="9" id="KW-1185">Reference proteome</keyword>